<feature type="transmembrane region" description="Helical" evidence="6">
    <location>
        <begin position="659"/>
        <end position="682"/>
    </location>
</feature>
<dbReference type="SUPFAM" id="SSF49503">
    <property type="entry name" value="Cupredoxins"/>
    <property type="match status" value="3"/>
</dbReference>
<feature type="domain" description="Plastocyanin-like" evidence="8">
    <location>
        <begin position="463"/>
        <end position="591"/>
    </location>
</feature>
<dbReference type="Proteomes" id="UP000001357">
    <property type="component" value="Unassembled WGS sequence"/>
</dbReference>
<evidence type="ECO:0000256" key="6">
    <source>
        <dbReference type="SAM" id="Phobius"/>
    </source>
</evidence>
<dbReference type="PROSITE" id="PS00080">
    <property type="entry name" value="MULTICOPPER_OXIDASE2"/>
    <property type="match status" value="1"/>
</dbReference>
<evidence type="ECO:0000256" key="2">
    <source>
        <dbReference type="ARBA" id="ARBA00022723"/>
    </source>
</evidence>
<protein>
    <submittedName>
        <fullName evidence="10">Uncharacterized protein</fullName>
    </submittedName>
</protein>
<evidence type="ECO:0000259" key="8">
    <source>
        <dbReference type="Pfam" id="PF07731"/>
    </source>
</evidence>
<feature type="region of interest" description="Disordered" evidence="5">
    <location>
        <begin position="373"/>
        <end position="402"/>
    </location>
</feature>
<evidence type="ECO:0000259" key="9">
    <source>
        <dbReference type="Pfam" id="PF07732"/>
    </source>
</evidence>
<feature type="compositionally biased region" description="Polar residues" evidence="5">
    <location>
        <begin position="700"/>
        <end position="711"/>
    </location>
</feature>
<accession>A9V3I5</accession>
<dbReference type="InterPro" id="IPR008972">
    <property type="entry name" value="Cupredoxin"/>
</dbReference>
<feature type="compositionally biased region" description="Basic and acidic residues" evidence="5">
    <location>
        <begin position="373"/>
        <end position="384"/>
    </location>
</feature>
<dbReference type="Pfam" id="PF00394">
    <property type="entry name" value="Cu-oxidase"/>
    <property type="match status" value="1"/>
</dbReference>
<evidence type="ECO:0000256" key="1">
    <source>
        <dbReference type="ARBA" id="ARBA00010609"/>
    </source>
</evidence>
<feature type="compositionally biased region" description="Polar residues" evidence="5">
    <location>
        <begin position="389"/>
        <end position="398"/>
    </location>
</feature>
<evidence type="ECO:0000256" key="4">
    <source>
        <dbReference type="ARBA" id="ARBA00023008"/>
    </source>
</evidence>
<dbReference type="PANTHER" id="PTHR11709:SF394">
    <property type="entry name" value="FI03373P-RELATED"/>
    <property type="match status" value="1"/>
</dbReference>
<name>A9V3I5_MONBE</name>
<evidence type="ECO:0000313" key="10">
    <source>
        <dbReference type="EMBL" id="EDQ87819.1"/>
    </source>
</evidence>
<dbReference type="GO" id="GO:0016491">
    <property type="term" value="F:oxidoreductase activity"/>
    <property type="evidence" value="ECO:0000318"/>
    <property type="project" value="GO_Central"/>
</dbReference>
<evidence type="ECO:0000259" key="7">
    <source>
        <dbReference type="Pfam" id="PF00394"/>
    </source>
</evidence>
<keyword evidence="6" id="KW-0472">Membrane</keyword>
<feature type="domain" description="Plastocyanin-like" evidence="7">
    <location>
        <begin position="119"/>
        <end position="295"/>
    </location>
</feature>
<dbReference type="EMBL" id="CH991557">
    <property type="protein sequence ID" value="EDQ87819.1"/>
    <property type="molecule type" value="Genomic_DNA"/>
</dbReference>
<proteinExistence type="inferred from homology"/>
<dbReference type="Gene3D" id="2.60.40.420">
    <property type="entry name" value="Cupredoxins - blue copper proteins"/>
    <property type="match status" value="3"/>
</dbReference>
<dbReference type="Pfam" id="PF07731">
    <property type="entry name" value="Cu-oxidase_2"/>
    <property type="match status" value="1"/>
</dbReference>
<dbReference type="STRING" id="81824.A9V3I5"/>
<dbReference type="RefSeq" id="XP_001747352.1">
    <property type="nucleotide sequence ID" value="XM_001747300.1"/>
</dbReference>
<evidence type="ECO:0000313" key="11">
    <source>
        <dbReference type="Proteomes" id="UP000001357"/>
    </source>
</evidence>
<organism evidence="10 11">
    <name type="scientific">Monosiga brevicollis</name>
    <name type="common">Choanoflagellate</name>
    <dbReference type="NCBI Taxonomy" id="81824"/>
    <lineage>
        <taxon>Eukaryota</taxon>
        <taxon>Choanoflagellata</taxon>
        <taxon>Craspedida</taxon>
        <taxon>Salpingoecidae</taxon>
        <taxon>Monosiga</taxon>
    </lineage>
</organism>
<evidence type="ECO:0000256" key="3">
    <source>
        <dbReference type="ARBA" id="ARBA00023002"/>
    </source>
</evidence>
<comment type="similarity">
    <text evidence="1">Belongs to the multicopper oxidase family.</text>
</comment>
<keyword evidence="3" id="KW-0560">Oxidoreductase</keyword>
<dbReference type="InterPro" id="IPR001117">
    <property type="entry name" value="Cu-oxidase_2nd"/>
</dbReference>
<dbReference type="eggNOG" id="KOG1263">
    <property type="taxonomic scope" value="Eukaryota"/>
</dbReference>
<dbReference type="KEGG" id="mbr:MONBRDRAFT_26986"/>
<feature type="region of interest" description="Disordered" evidence="5">
    <location>
        <begin position="688"/>
        <end position="711"/>
    </location>
</feature>
<keyword evidence="6" id="KW-1133">Transmembrane helix</keyword>
<keyword evidence="6" id="KW-0812">Transmembrane</keyword>
<dbReference type="InterPro" id="IPR045087">
    <property type="entry name" value="Cu-oxidase_fam"/>
</dbReference>
<sequence>MRPKDFMPSLVGPTLRFRRGDEVEIRIENRLSERVSGLHWHGIHQRFNAWVDGAIEITDCGIAAGHDARIRIRLNQTGTYWYHSHVGAQYSEGAYGALVIDPPLGELDSIATRFPYEQDYVLMLAEWFHDPGVELGRRLRSPWQAFPGFRPAYPWPPVSVLLNGKGRFNCSRIDQCPSVGGSTTPDLDGMCTYLRTPLWGDTCVSEQLTTEADQWHCRPGTWTRFRVVGAAANLPLRIWIDGHPLLVVARDGVDVQPFWVNQLTVPVGQRVDVLIHCNQTAPDFTANGFFIFASINQAFFPKPEKGRALYRELYTYGYLRYSNLTSNDLRYNNLSHLELAPPLLDPRGPHPTIDLADDDERCDDNDVLQEYDMRPLEGSKDGPEGKNGQVYTDGNISPQAPPATRRIVLRSAVLWDEQRGSPTEWWVTDNRSFVAPPRPLLHQRVFDDARELTVLPTREPAATSHGLRRETYVLDLDLGEVVEFVIVSYSGQQHPWHVHGHRVWMLGADRVAPAHSDGGPKVFADLDAFEYDGHFGQLNATTSALPGDSWTIPEYGYMVFRMRADNPGPWLLHCHVSWHMLTGMALVLDVGARQSYRGLLPPPLASDQNLCNYQGRAPHTVMTSTTTTGHTSVPSSPAASDAGVVDSLTQRSGLSATTIGSISILVLTAVGIGGALVMRYWARRPPATRYSRVRAEPTSAEPSRASSVSRL</sequence>
<dbReference type="Pfam" id="PF07732">
    <property type="entry name" value="Cu-oxidase_3"/>
    <property type="match status" value="1"/>
</dbReference>
<feature type="domain" description="Plastocyanin-like" evidence="9">
    <location>
        <begin position="10"/>
        <end position="103"/>
    </location>
</feature>
<dbReference type="PROSITE" id="PS00079">
    <property type="entry name" value="MULTICOPPER_OXIDASE1"/>
    <property type="match status" value="1"/>
</dbReference>
<keyword evidence="2" id="KW-0479">Metal-binding</keyword>
<dbReference type="AlphaFoldDB" id="A9V3I5"/>
<reference evidence="10 11" key="1">
    <citation type="journal article" date="2008" name="Nature">
        <title>The genome of the choanoflagellate Monosiga brevicollis and the origin of metazoans.</title>
        <authorList>
            <consortium name="JGI Sequencing"/>
            <person name="King N."/>
            <person name="Westbrook M.J."/>
            <person name="Young S.L."/>
            <person name="Kuo A."/>
            <person name="Abedin M."/>
            <person name="Chapman J."/>
            <person name="Fairclough S."/>
            <person name="Hellsten U."/>
            <person name="Isogai Y."/>
            <person name="Letunic I."/>
            <person name="Marr M."/>
            <person name="Pincus D."/>
            <person name="Putnam N."/>
            <person name="Rokas A."/>
            <person name="Wright K.J."/>
            <person name="Zuzow R."/>
            <person name="Dirks W."/>
            <person name="Good M."/>
            <person name="Goodstein D."/>
            <person name="Lemons D."/>
            <person name="Li W."/>
            <person name="Lyons J.B."/>
            <person name="Morris A."/>
            <person name="Nichols S."/>
            <person name="Richter D.J."/>
            <person name="Salamov A."/>
            <person name="Bork P."/>
            <person name="Lim W.A."/>
            <person name="Manning G."/>
            <person name="Miller W.T."/>
            <person name="McGinnis W."/>
            <person name="Shapiro H."/>
            <person name="Tjian R."/>
            <person name="Grigoriev I.V."/>
            <person name="Rokhsar D."/>
        </authorList>
    </citation>
    <scope>NUCLEOTIDE SEQUENCE [LARGE SCALE GENOMIC DNA]</scope>
    <source>
        <strain evidence="11">MX1 / ATCC 50154</strain>
    </source>
</reference>
<dbReference type="GO" id="GO:0005507">
    <property type="term" value="F:copper ion binding"/>
    <property type="evidence" value="ECO:0007669"/>
    <property type="project" value="InterPro"/>
</dbReference>
<dbReference type="InterPro" id="IPR033138">
    <property type="entry name" value="Cu_oxidase_CS"/>
</dbReference>
<gene>
    <name evidence="10" type="ORF">MONBRDRAFT_26986</name>
</gene>
<dbReference type="GeneID" id="5892701"/>
<dbReference type="PANTHER" id="PTHR11709">
    <property type="entry name" value="MULTI-COPPER OXIDASE"/>
    <property type="match status" value="1"/>
</dbReference>
<keyword evidence="11" id="KW-1185">Reference proteome</keyword>
<dbReference type="InParanoid" id="A9V3I5"/>
<evidence type="ECO:0000256" key="5">
    <source>
        <dbReference type="SAM" id="MobiDB-lite"/>
    </source>
</evidence>
<dbReference type="InterPro" id="IPR011707">
    <property type="entry name" value="Cu-oxidase-like_N"/>
</dbReference>
<dbReference type="CDD" id="cd04205">
    <property type="entry name" value="CuRO_2_LCC_like"/>
    <property type="match status" value="1"/>
</dbReference>
<dbReference type="InterPro" id="IPR011706">
    <property type="entry name" value="Cu-oxidase_C"/>
</dbReference>
<dbReference type="OMA" id="ILHVGTH"/>
<keyword evidence="4" id="KW-0186">Copper</keyword>
<dbReference type="InterPro" id="IPR002355">
    <property type="entry name" value="Cu_oxidase_Cu_BS"/>
</dbReference>